<dbReference type="FunFam" id="3.20.20.80:FF:000013">
    <property type="entry name" value="lactase-phlorizin hydrolase"/>
    <property type="match status" value="2"/>
</dbReference>
<evidence type="ECO:0000256" key="5">
    <source>
        <dbReference type="ARBA" id="ARBA00023295"/>
    </source>
</evidence>
<dbReference type="GO" id="GO:0005975">
    <property type="term" value="P:carbohydrate metabolic process"/>
    <property type="evidence" value="ECO:0007669"/>
    <property type="project" value="InterPro"/>
</dbReference>
<dbReference type="EMBL" id="CAJHNH020008561">
    <property type="protein sequence ID" value="CAG5136706.1"/>
    <property type="molecule type" value="Genomic_DNA"/>
</dbReference>
<protein>
    <recommendedName>
        <fullName evidence="9">Beta-glucosidase</fullName>
    </recommendedName>
</protein>
<dbReference type="PROSITE" id="PS00653">
    <property type="entry name" value="GLYCOSYL_HYDROL_F1_2"/>
    <property type="match status" value="1"/>
</dbReference>
<keyword evidence="3" id="KW-0378">Hydrolase</keyword>
<dbReference type="InterPro" id="IPR033132">
    <property type="entry name" value="GH_1_N_CS"/>
</dbReference>
<evidence type="ECO:0000256" key="3">
    <source>
        <dbReference type="ARBA" id="ARBA00022801"/>
    </source>
</evidence>
<reference evidence="7" key="1">
    <citation type="submission" date="2021-04" db="EMBL/GenBank/DDBJ databases">
        <authorList>
            <consortium name="Molecular Ecology Group"/>
        </authorList>
    </citation>
    <scope>NUCLEOTIDE SEQUENCE</scope>
</reference>
<dbReference type="Proteomes" id="UP000678393">
    <property type="component" value="Unassembled WGS sequence"/>
</dbReference>
<evidence type="ECO:0000313" key="7">
    <source>
        <dbReference type="EMBL" id="CAG5136706.1"/>
    </source>
</evidence>
<dbReference type="Pfam" id="PF00232">
    <property type="entry name" value="Glyco_hydro_1"/>
    <property type="match status" value="2"/>
</dbReference>
<dbReference type="AlphaFoldDB" id="A0A8S4ACR7"/>
<organism evidence="7 8">
    <name type="scientific">Candidula unifasciata</name>
    <dbReference type="NCBI Taxonomy" id="100452"/>
    <lineage>
        <taxon>Eukaryota</taxon>
        <taxon>Metazoa</taxon>
        <taxon>Spiralia</taxon>
        <taxon>Lophotrochozoa</taxon>
        <taxon>Mollusca</taxon>
        <taxon>Gastropoda</taxon>
        <taxon>Heterobranchia</taxon>
        <taxon>Euthyneura</taxon>
        <taxon>Panpulmonata</taxon>
        <taxon>Eupulmonata</taxon>
        <taxon>Stylommatophora</taxon>
        <taxon>Helicina</taxon>
        <taxon>Helicoidea</taxon>
        <taxon>Geomitridae</taxon>
        <taxon>Candidula</taxon>
    </lineage>
</organism>
<evidence type="ECO:0000256" key="1">
    <source>
        <dbReference type="ARBA" id="ARBA00010838"/>
    </source>
</evidence>
<proteinExistence type="inferred from homology"/>
<dbReference type="PANTHER" id="PTHR10353:SF36">
    <property type="entry name" value="LP05116P"/>
    <property type="match status" value="1"/>
</dbReference>
<dbReference type="PRINTS" id="PR00131">
    <property type="entry name" value="GLHYDRLASE1"/>
</dbReference>
<feature type="signal peptide" evidence="6">
    <location>
        <begin position="1"/>
        <end position="20"/>
    </location>
</feature>
<comment type="caution">
    <text evidence="7">The sequence shown here is derived from an EMBL/GenBank/DDBJ whole genome shotgun (WGS) entry which is preliminary data.</text>
</comment>
<comment type="similarity">
    <text evidence="1">Belongs to the glycosyl hydrolase 1 family.</text>
</comment>
<sequence>MKTLFTALFFVFTSYCEVRADIVLGTSSAFPTEGAWDEDGKGVSNWDLFSLTSSNIQGGGDAKIAADGYHNVKTDVQLLKSLGVSHYKFSLSWSRILPSGTTENLINALLAKNIQPFVSLHHWDLPERLQNQGGWANESSVQWFRDYADVCFKLFGDRVKLWTTIDDPATLAYKGYETGEIAPGLKKPELVYVVGHNLLLAHTEAYHLYKDSYKDSQKGQVGIDLHTTWYIPKTQSAPDFLAADRAVVFRLGWFADPLFLGDYPSVMKERVALKRGKLGVPDEKLPELTEEDKNRVRGALDFLAIGHFKTKLASEKPNSERGFLNDQDVLFEADRSYPKLEYRPELNPDSDKRLMGFGLRDLLAYLTTKYNKPAIYVTESGLSTCGTLKDQNRIDYIKQYSNYVLQEINNGSNVRGYFVSSLVDGFDWNKGYTSKTGLYYVDFGTPGRPRYPRSSVKFYKQLIAKRGFDNVIKNYRAFPEDRDEFYYGYFPHYFIWGVATAAYQVEGAWNEDGKGPSIWDTFAHTNRIAHNETGDVACDSYHLFQRDVEMLQELGVDFYRFSIAWSRVLPDGTIGSVNQAGIAYYNRLIDALLAKNITPMVTLYHWDLPQALQDRGGWKNDEIVDLFGEYARLVFEQFGDRVKTWITFNEAYVISWLGYGVGAFAPGISEPVDGVYRVAHNIIRSHVKAYHIFKDNFKNKYGGNVGITLDIEWKEPLTDSLKDAIAAERAIQFKLGWFGNAIFSGSGDYPQVMKEFIAEKSQRQGFATSRLPEFTDSEKEQNKGAYDFIGINHYTSNLIGNKPNPDSVPNYQEDQDIDIKSDPCWGVTAQDWLKVNPWGIRYILRWVKEHYNNPIIFITESGRSTEGGLDDPERIYYYKYYINEVLKAIKLDHVRVHGYTAWSLMDNLEWTTGYDAKFGLYSVDFNSSSRTRVPRASAAFFRNLTIENGFEEPED</sequence>
<dbReference type="PANTHER" id="PTHR10353">
    <property type="entry name" value="GLYCOSYL HYDROLASE"/>
    <property type="match status" value="1"/>
</dbReference>
<evidence type="ECO:0000256" key="2">
    <source>
        <dbReference type="ARBA" id="ARBA00011738"/>
    </source>
</evidence>
<keyword evidence="8" id="KW-1185">Reference proteome</keyword>
<evidence type="ECO:0000256" key="4">
    <source>
        <dbReference type="ARBA" id="ARBA00023180"/>
    </source>
</evidence>
<dbReference type="OrthoDB" id="65569at2759"/>
<accession>A0A8S4ACR7</accession>
<evidence type="ECO:0000313" key="8">
    <source>
        <dbReference type="Proteomes" id="UP000678393"/>
    </source>
</evidence>
<feature type="chain" id="PRO_5035877767" description="Beta-glucosidase" evidence="6">
    <location>
        <begin position="21"/>
        <end position="955"/>
    </location>
</feature>
<evidence type="ECO:0008006" key="9">
    <source>
        <dbReference type="Google" id="ProtNLM"/>
    </source>
</evidence>
<keyword evidence="4" id="KW-0325">Glycoprotein</keyword>
<name>A0A8S4ACR7_9EUPU</name>
<comment type="subunit">
    <text evidence="2">Homodimer.</text>
</comment>
<dbReference type="Gene3D" id="3.20.20.80">
    <property type="entry name" value="Glycosidases"/>
    <property type="match status" value="2"/>
</dbReference>
<dbReference type="SUPFAM" id="SSF51445">
    <property type="entry name" value="(Trans)glycosidases"/>
    <property type="match status" value="2"/>
</dbReference>
<keyword evidence="6" id="KW-0732">Signal</keyword>
<evidence type="ECO:0000256" key="6">
    <source>
        <dbReference type="SAM" id="SignalP"/>
    </source>
</evidence>
<keyword evidence="5" id="KW-0326">Glycosidase</keyword>
<gene>
    <name evidence="7" type="ORF">CUNI_LOCUS22264</name>
</gene>
<dbReference type="GO" id="GO:0008422">
    <property type="term" value="F:beta-glucosidase activity"/>
    <property type="evidence" value="ECO:0007669"/>
    <property type="project" value="TreeGrafter"/>
</dbReference>
<dbReference type="InterPro" id="IPR001360">
    <property type="entry name" value="Glyco_hydro_1"/>
</dbReference>
<dbReference type="InterPro" id="IPR017853">
    <property type="entry name" value="GH"/>
</dbReference>